<evidence type="ECO:0000313" key="2">
    <source>
        <dbReference type="EMBL" id="UUR07219.1"/>
    </source>
</evidence>
<feature type="chain" id="PRO_5046368493" evidence="1">
    <location>
        <begin position="16"/>
        <end position="174"/>
    </location>
</feature>
<name>A0ABY5MUX0_9SPHN</name>
<sequence length="174" mass="16919">MMRSLFIAASVLALAACSGTTDTANSDSVVTNDMAAVDNLITDDGMNAGVAGNMANGAAVVTVNIDGVAADGGPVLVALQSESEFGKSAGTYTTKVEPTGTSVTATLSGVPAGRYAAAVVQDTDRNGSFTIGATGPTEPYGFSGTAQTGAPAFAPAAFDVAATGGTASVTLKGK</sequence>
<evidence type="ECO:0000313" key="3">
    <source>
        <dbReference type="Proteomes" id="UP000831921"/>
    </source>
</evidence>
<organism evidence="2 3">
    <name type="scientific">Sphingomonas glaciei</name>
    <dbReference type="NCBI Taxonomy" id="2938948"/>
    <lineage>
        <taxon>Bacteria</taxon>
        <taxon>Pseudomonadati</taxon>
        <taxon>Pseudomonadota</taxon>
        <taxon>Alphaproteobacteria</taxon>
        <taxon>Sphingomonadales</taxon>
        <taxon>Sphingomonadaceae</taxon>
        <taxon>Sphingomonas</taxon>
    </lineage>
</organism>
<evidence type="ECO:0000256" key="1">
    <source>
        <dbReference type="SAM" id="SignalP"/>
    </source>
</evidence>
<accession>A0ABY5MUX0</accession>
<dbReference type="Proteomes" id="UP000831921">
    <property type="component" value="Chromosome"/>
</dbReference>
<proteinExistence type="predicted"/>
<dbReference type="EMBL" id="CP097253">
    <property type="protein sequence ID" value="UUR07219.1"/>
    <property type="molecule type" value="Genomic_DNA"/>
</dbReference>
<gene>
    <name evidence="2" type="ORF">M1K48_09725</name>
</gene>
<keyword evidence="3" id="KW-1185">Reference proteome</keyword>
<dbReference type="PROSITE" id="PS51257">
    <property type="entry name" value="PROKAR_LIPOPROTEIN"/>
    <property type="match status" value="1"/>
</dbReference>
<keyword evidence="1" id="KW-0732">Signal</keyword>
<protein>
    <submittedName>
        <fullName evidence="2">DUF2141 domain-containing protein</fullName>
    </submittedName>
</protein>
<reference evidence="2 3" key="1">
    <citation type="submission" date="2022-05" db="EMBL/GenBank/DDBJ databases">
        <title>S8-45 Sphingomonas ultraviolaceadurans.</title>
        <authorList>
            <person name="Liu Y."/>
        </authorList>
    </citation>
    <scope>NUCLEOTIDE SEQUENCE [LARGE SCALE GENOMIC DNA]</scope>
    <source>
        <strain evidence="2 3">S8-45</strain>
    </source>
</reference>
<feature type="signal peptide" evidence="1">
    <location>
        <begin position="1"/>
        <end position="15"/>
    </location>
</feature>
<dbReference type="RefSeq" id="WP_249454796.1">
    <property type="nucleotide sequence ID" value="NZ_CP097253.1"/>
</dbReference>
<dbReference type="InterPro" id="IPR018673">
    <property type="entry name" value="DUF2141"/>
</dbReference>
<dbReference type="Pfam" id="PF09912">
    <property type="entry name" value="DUF2141"/>
    <property type="match status" value="1"/>
</dbReference>